<reference evidence="1 2" key="1">
    <citation type="journal article" date="2015" name="Nature">
        <title>rRNA introns, odd ribosomes, and small enigmatic genomes across a large radiation of phyla.</title>
        <authorList>
            <person name="Brown C.T."/>
            <person name="Hug L.A."/>
            <person name="Thomas B.C."/>
            <person name="Sharon I."/>
            <person name="Castelle C.J."/>
            <person name="Singh A."/>
            <person name="Wilkins M.J."/>
            <person name="Williams K.H."/>
            <person name="Banfield J.F."/>
        </authorList>
    </citation>
    <scope>NUCLEOTIDE SEQUENCE [LARGE SCALE GENOMIC DNA]</scope>
</reference>
<name>A0A0G1IE19_9BACT</name>
<evidence type="ECO:0000313" key="2">
    <source>
        <dbReference type="Proteomes" id="UP000033977"/>
    </source>
</evidence>
<protein>
    <submittedName>
        <fullName evidence="1">Uncharacterized protein</fullName>
    </submittedName>
</protein>
<dbReference type="EMBL" id="LCIN01000002">
    <property type="protein sequence ID" value="KKT57611.1"/>
    <property type="molecule type" value="Genomic_DNA"/>
</dbReference>
<gene>
    <name evidence="1" type="ORF">UW49_C0002G0007</name>
</gene>
<sequence>MHNTKSHKTELRFLSSRRAYTSVAMDTTSATRVIKRYVSTSAPKNVVLNVLSGLYVHVRHASATYSSGPVIIAKMIIVQIITFQSDAGSMADFLRSNRPIMYNKSASPQKIKIVAVYEYIPKFIIFYVLARISKYLFKSKTTVDTNIVTKIMKKYSSNGKPPIKTPMLVSGGKRQMSARTAQISHGILKMSAHITQYKNVFLYCERYFQLIAHKTMIGNQTNIMSQ</sequence>
<proteinExistence type="predicted"/>
<dbReference type="Proteomes" id="UP000033977">
    <property type="component" value="Unassembled WGS sequence"/>
</dbReference>
<dbReference type="AlphaFoldDB" id="A0A0G1IE19"/>
<evidence type="ECO:0000313" key="1">
    <source>
        <dbReference type="EMBL" id="KKT57611.1"/>
    </source>
</evidence>
<accession>A0A0G1IE19</accession>
<comment type="caution">
    <text evidence="1">The sequence shown here is derived from an EMBL/GenBank/DDBJ whole genome shotgun (WGS) entry which is preliminary data.</text>
</comment>
<organism evidence="1 2">
    <name type="scientific">Candidatus Giovannonibacteria bacterium GW2011_GWB1_44_23</name>
    <dbReference type="NCBI Taxonomy" id="1618652"/>
    <lineage>
        <taxon>Bacteria</taxon>
        <taxon>Candidatus Giovannoniibacteriota</taxon>
    </lineage>
</organism>